<keyword evidence="7" id="KW-1185">Reference proteome</keyword>
<reference evidence="7" key="2">
    <citation type="submission" date="2012-11" db="EMBL/GenBank/DDBJ databases">
        <authorList>
            <person name="Kuo A."/>
            <person name="Curtis B.A."/>
            <person name="Tanifuji G."/>
            <person name="Burki F."/>
            <person name="Gruber A."/>
            <person name="Irimia M."/>
            <person name="Maruyama S."/>
            <person name="Arias M.C."/>
            <person name="Ball S.G."/>
            <person name="Gile G.H."/>
            <person name="Hirakawa Y."/>
            <person name="Hopkins J.F."/>
            <person name="Rensing S.A."/>
            <person name="Schmutz J."/>
            <person name="Symeonidi A."/>
            <person name="Elias M."/>
            <person name="Eveleigh R.J."/>
            <person name="Herman E.K."/>
            <person name="Klute M.J."/>
            <person name="Nakayama T."/>
            <person name="Obornik M."/>
            <person name="Reyes-Prieto A."/>
            <person name="Armbrust E.V."/>
            <person name="Aves S.J."/>
            <person name="Beiko R.G."/>
            <person name="Coutinho P."/>
            <person name="Dacks J.B."/>
            <person name="Durnford D.G."/>
            <person name="Fast N.M."/>
            <person name="Green B.R."/>
            <person name="Grisdale C."/>
            <person name="Hempe F."/>
            <person name="Henrissat B."/>
            <person name="Hoppner M.P."/>
            <person name="Ishida K.-I."/>
            <person name="Kim E."/>
            <person name="Koreny L."/>
            <person name="Kroth P.G."/>
            <person name="Liu Y."/>
            <person name="Malik S.-B."/>
            <person name="Maier U.G."/>
            <person name="McRose D."/>
            <person name="Mock T."/>
            <person name="Neilson J.A."/>
            <person name="Onodera N.T."/>
            <person name="Poole A.M."/>
            <person name="Pritham E.J."/>
            <person name="Richards T.A."/>
            <person name="Rocap G."/>
            <person name="Roy S.W."/>
            <person name="Sarai C."/>
            <person name="Schaack S."/>
            <person name="Shirato S."/>
            <person name="Slamovits C.H."/>
            <person name="Spencer D.F."/>
            <person name="Suzuki S."/>
            <person name="Worden A.Z."/>
            <person name="Zauner S."/>
            <person name="Barry K."/>
            <person name="Bell C."/>
            <person name="Bharti A.K."/>
            <person name="Crow J.A."/>
            <person name="Grimwood J."/>
            <person name="Kramer R."/>
            <person name="Lindquist E."/>
            <person name="Lucas S."/>
            <person name="Salamov A."/>
            <person name="McFadden G.I."/>
            <person name="Lane C.E."/>
            <person name="Keeling P.J."/>
            <person name="Gray M.W."/>
            <person name="Grigoriev I.V."/>
            <person name="Archibald J.M."/>
        </authorList>
    </citation>
    <scope>NUCLEOTIDE SEQUENCE</scope>
    <source>
        <strain evidence="7">CCMP2712</strain>
    </source>
</reference>
<evidence type="ECO:0000313" key="7">
    <source>
        <dbReference type="Proteomes" id="UP000011087"/>
    </source>
</evidence>
<dbReference type="PANTHER" id="PTHR24113:SF12">
    <property type="entry name" value="RAN GTPASE-ACTIVATING PROTEIN 1"/>
    <property type="match status" value="1"/>
</dbReference>
<dbReference type="SUPFAM" id="SSF52047">
    <property type="entry name" value="RNI-like"/>
    <property type="match status" value="1"/>
</dbReference>
<protein>
    <submittedName>
        <fullName evidence="5 6">Uncharacterized protein</fullName>
    </submittedName>
</protein>
<evidence type="ECO:0000313" key="6">
    <source>
        <dbReference type="EnsemblProtists" id="EKX40782"/>
    </source>
</evidence>
<accession>L1IXI5</accession>
<name>L1IXI5_GUITC</name>
<dbReference type="GO" id="GO:0048471">
    <property type="term" value="C:perinuclear region of cytoplasm"/>
    <property type="evidence" value="ECO:0007669"/>
    <property type="project" value="TreeGrafter"/>
</dbReference>
<dbReference type="GO" id="GO:0005829">
    <property type="term" value="C:cytosol"/>
    <property type="evidence" value="ECO:0007669"/>
    <property type="project" value="TreeGrafter"/>
</dbReference>
<dbReference type="GO" id="GO:0005634">
    <property type="term" value="C:nucleus"/>
    <property type="evidence" value="ECO:0007669"/>
    <property type="project" value="TreeGrafter"/>
</dbReference>
<dbReference type="RefSeq" id="XP_005827762.1">
    <property type="nucleotide sequence ID" value="XM_005827705.1"/>
</dbReference>
<keyword evidence="2" id="KW-0433">Leucine-rich repeat</keyword>
<dbReference type="HOGENOM" id="CLU_553726_0_0_1"/>
<evidence type="ECO:0000313" key="5">
    <source>
        <dbReference type="EMBL" id="EKX40782.1"/>
    </source>
</evidence>
<dbReference type="InterPro" id="IPR001611">
    <property type="entry name" value="Leu-rich_rpt"/>
</dbReference>
<organism evidence="5">
    <name type="scientific">Guillardia theta (strain CCMP2712)</name>
    <name type="common">Cryptophyte</name>
    <dbReference type="NCBI Taxonomy" id="905079"/>
    <lineage>
        <taxon>Eukaryota</taxon>
        <taxon>Cryptophyceae</taxon>
        <taxon>Pyrenomonadales</taxon>
        <taxon>Geminigeraceae</taxon>
        <taxon>Guillardia</taxon>
    </lineage>
</organism>
<dbReference type="PaxDb" id="55529-EKX40782"/>
<dbReference type="EnsemblProtists" id="EKX40782">
    <property type="protein sequence ID" value="EKX40782"/>
    <property type="gene ID" value="GUITHDRAFT_142423"/>
</dbReference>
<keyword evidence="1" id="KW-0343">GTPase activation</keyword>
<gene>
    <name evidence="5" type="ORF">GUITHDRAFT_142423</name>
</gene>
<dbReference type="EMBL" id="JH993028">
    <property type="protein sequence ID" value="EKX40782.1"/>
    <property type="molecule type" value="Genomic_DNA"/>
</dbReference>
<dbReference type="InterPro" id="IPR032675">
    <property type="entry name" value="LRR_dom_sf"/>
</dbReference>
<reference evidence="6" key="3">
    <citation type="submission" date="2016-03" db="UniProtKB">
        <authorList>
            <consortium name="EnsemblProtists"/>
        </authorList>
    </citation>
    <scope>IDENTIFICATION</scope>
</reference>
<evidence type="ECO:0000256" key="4">
    <source>
        <dbReference type="SAM" id="MobiDB-lite"/>
    </source>
</evidence>
<evidence type="ECO:0000256" key="3">
    <source>
        <dbReference type="ARBA" id="ARBA00022737"/>
    </source>
</evidence>
<feature type="region of interest" description="Disordered" evidence="4">
    <location>
        <begin position="16"/>
        <end position="53"/>
    </location>
</feature>
<dbReference type="InterPro" id="IPR027038">
    <property type="entry name" value="RanGap"/>
</dbReference>
<dbReference type="GO" id="GO:0005096">
    <property type="term" value="F:GTPase activator activity"/>
    <property type="evidence" value="ECO:0007669"/>
    <property type="project" value="UniProtKB-KW"/>
</dbReference>
<dbReference type="GO" id="GO:0031267">
    <property type="term" value="F:small GTPase binding"/>
    <property type="evidence" value="ECO:0007669"/>
    <property type="project" value="TreeGrafter"/>
</dbReference>
<dbReference type="GeneID" id="17297520"/>
<sequence>MSIRAQQRKLYSKTNINITDNIESDNSERTPSLPSEKDEVELEASDALPSRAPSQAERLARGAYESPSLDEGQVDLSLVTSNSVLEDAGQRPVAIQYMKVCQERKIPTLRSILRDPSSGHVDGSHSRIDCAAIAGVAVIVPQLAGLKSMVLKDNRICDRGCRDLVDALLSTSAGIQLLNLDQNRIGRGGAEALEMLMAAGKVEDLSVAKNKMGDEATARMLKGLLSSECKVERLNISSNEVRADISWNSIRGAWAGEFVRSLSNNTTLKQLNASWNGLGGSEALAKAIDTPRSDASQDKNVFQVHPQGNVAPATILYLSHWLKRTKALDELDLSHNRISSEGGVMLAELERQPDRPVGVAVHLVSHGLEVRTAFDNGERFGLKRQIFLNDCGITRVDAHAFDPSEPAGKYSLDLELSYARTVLRGLLRLSIQGDGQIEDCKLDGKPFSVKFATEMAEDDWNIPTAGLLFLTFHNLKVLPPCQLDCVLGSLTFV</sequence>
<dbReference type="PANTHER" id="PTHR24113">
    <property type="entry name" value="RAN GTPASE-ACTIVATING PROTEIN 1"/>
    <property type="match status" value="1"/>
</dbReference>
<proteinExistence type="predicted"/>
<evidence type="ECO:0000256" key="2">
    <source>
        <dbReference type="ARBA" id="ARBA00022614"/>
    </source>
</evidence>
<dbReference type="OrthoDB" id="120976at2759"/>
<dbReference type="AlphaFoldDB" id="L1IXI5"/>
<dbReference type="Pfam" id="PF13516">
    <property type="entry name" value="LRR_6"/>
    <property type="match status" value="1"/>
</dbReference>
<dbReference type="KEGG" id="gtt:GUITHDRAFT_142423"/>
<dbReference type="Proteomes" id="UP000011087">
    <property type="component" value="Unassembled WGS sequence"/>
</dbReference>
<keyword evidence="3" id="KW-0677">Repeat</keyword>
<reference evidence="5 7" key="1">
    <citation type="journal article" date="2012" name="Nature">
        <title>Algal genomes reveal evolutionary mosaicism and the fate of nucleomorphs.</title>
        <authorList>
            <consortium name="DOE Joint Genome Institute"/>
            <person name="Curtis B.A."/>
            <person name="Tanifuji G."/>
            <person name="Burki F."/>
            <person name="Gruber A."/>
            <person name="Irimia M."/>
            <person name="Maruyama S."/>
            <person name="Arias M.C."/>
            <person name="Ball S.G."/>
            <person name="Gile G.H."/>
            <person name="Hirakawa Y."/>
            <person name="Hopkins J.F."/>
            <person name="Kuo A."/>
            <person name="Rensing S.A."/>
            <person name="Schmutz J."/>
            <person name="Symeonidi A."/>
            <person name="Elias M."/>
            <person name="Eveleigh R.J."/>
            <person name="Herman E.K."/>
            <person name="Klute M.J."/>
            <person name="Nakayama T."/>
            <person name="Obornik M."/>
            <person name="Reyes-Prieto A."/>
            <person name="Armbrust E.V."/>
            <person name="Aves S.J."/>
            <person name="Beiko R.G."/>
            <person name="Coutinho P."/>
            <person name="Dacks J.B."/>
            <person name="Durnford D.G."/>
            <person name="Fast N.M."/>
            <person name="Green B.R."/>
            <person name="Grisdale C.J."/>
            <person name="Hempel F."/>
            <person name="Henrissat B."/>
            <person name="Hoppner M.P."/>
            <person name="Ishida K."/>
            <person name="Kim E."/>
            <person name="Koreny L."/>
            <person name="Kroth P.G."/>
            <person name="Liu Y."/>
            <person name="Malik S.B."/>
            <person name="Maier U.G."/>
            <person name="McRose D."/>
            <person name="Mock T."/>
            <person name="Neilson J.A."/>
            <person name="Onodera N.T."/>
            <person name="Poole A.M."/>
            <person name="Pritham E.J."/>
            <person name="Richards T.A."/>
            <person name="Rocap G."/>
            <person name="Roy S.W."/>
            <person name="Sarai C."/>
            <person name="Schaack S."/>
            <person name="Shirato S."/>
            <person name="Slamovits C.H."/>
            <person name="Spencer D.F."/>
            <person name="Suzuki S."/>
            <person name="Worden A.Z."/>
            <person name="Zauner S."/>
            <person name="Barry K."/>
            <person name="Bell C."/>
            <person name="Bharti A.K."/>
            <person name="Crow J.A."/>
            <person name="Grimwood J."/>
            <person name="Kramer R."/>
            <person name="Lindquist E."/>
            <person name="Lucas S."/>
            <person name="Salamov A."/>
            <person name="McFadden G.I."/>
            <person name="Lane C.E."/>
            <person name="Keeling P.J."/>
            <person name="Gray M.W."/>
            <person name="Grigoriev I.V."/>
            <person name="Archibald J.M."/>
        </authorList>
    </citation>
    <scope>NUCLEOTIDE SEQUENCE</scope>
    <source>
        <strain evidence="5 7">CCMP2712</strain>
    </source>
</reference>
<dbReference type="SMART" id="SM00368">
    <property type="entry name" value="LRR_RI"/>
    <property type="match status" value="4"/>
</dbReference>
<dbReference type="GO" id="GO:0006913">
    <property type="term" value="P:nucleocytoplasmic transport"/>
    <property type="evidence" value="ECO:0007669"/>
    <property type="project" value="TreeGrafter"/>
</dbReference>
<dbReference type="Gene3D" id="3.80.10.10">
    <property type="entry name" value="Ribonuclease Inhibitor"/>
    <property type="match status" value="1"/>
</dbReference>
<evidence type="ECO:0000256" key="1">
    <source>
        <dbReference type="ARBA" id="ARBA00022468"/>
    </source>
</evidence>